<gene>
    <name evidence="9" type="primary">moeA_1</name>
    <name evidence="9" type="ORF">LKMONMHP_0196</name>
</gene>
<dbReference type="EMBL" id="BPQV01000001">
    <property type="protein sequence ID" value="GJE25361.1"/>
    <property type="molecule type" value="Genomic_DNA"/>
</dbReference>
<dbReference type="Gene3D" id="2.40.340.10">
    <property type="entry name" value="MoeA, C-terminal, domain IV"/>
    <property type="match status" value="1"/>
</dbReference>
<keyword evidence="4 6" id="KW-0501">Molybdenum cofactor biosynthesis</keyword>
<dbReference type="NCBIfam" id="NF045515">
    <property type="entry name" value="Glp_gephyrin"/>
    <property type="match status" value="1"/>
</dbReference>
<dbReference type="Proteomes" id="UP001055156">
    <property type="component" value="Unassembled WGS sequence"/>
</dbReference>
<dbReference type="Gene3D" id="2.170.190.11">
    <property type="entry name" value="Molybdopterin biosynthesis moea protein, domain 3"/>
    <property type="match status" value="1"/>
</dbReference>
<evidence type="ECO:0000256" key="5">
    <source>
        <dbReference type="ARBA" id="ARBA00047317"/>
    </source>
</evidence>
<dbReference type="SUPFAM" id="SSF53218">
    <property type="entry name" value="Molybdenum cofactor biosynthesis proteins"/>
    <property type="match status" value="1"/>
</dbReference>
<dbReference type="RefSeq" id="WP_238309315.1">
    <property type="nucleotide sequence ID" value="NZ_BPQV01000001.1"/>
</dbReference>
<accession>A0ABQ4T309</accession>
<reference evidence="9" key="2">
    <citation type="submission" date="2021-08" db="EMBL/GenBank/DDBJ databases">
        <authorList>
            <person name="Tani A."/>
            <person name="Ola A."/>
            <person name="Ogura Y."/>
            <person name="Katsura K."/>
            <person name="Hayashi T."/>
        </authorList>
    </citation>
    <scope>NUCLEOTIDE SEQUENCE</scope>
    <source>
        <strain evidence="9">NBRC 15689</strain>
    </source>
</reference>
<comment type="function">
    <text evidence="1 6">Catalyzes the insertion of molybdate into adenylated molybdopterin with the concomitant release of AMP.</text>
</comment>
<evidence type="ECO:0000313" key="9">
    <source>
        <dbReference type="EMBL" id="GJE25361.1"/>
    </source>
</evidence>
<keyword evidence="10" id="KW-1185">Reference proteome</keyword>
<protein>
    <recommendedName>
        <fullName evidence="6">Molybdopterin molybdenumtransferase</fullName>
        <ecNumber evidence="6">2.10.1.1</ecNumber>
    </recommendedName>
</protein>
<keyword evidence="6" id="KW-0460">Magnesium</keyword>
<keyword evidence="6" id="KW-0479">Metal-binding</keyword>
<comment type="cofactor">
    <cofactor evidence="6">
        <name>Mg(2+)</name>
        <dbReference type="ChEBI" id="CHEBI:18420"/>
    </cofactor>
</comment>
<reference evidence="9" key="1">
    <citation type="journal article" date="2021" name="Front. Microbiol.">
        <title>Comprehensive Comparative Genomics and Phenotyping of Methylobacterium Species.</title>
        <authorList>
            <person name="Alessa O."/>
            <person name="Ogura Y."/>
            <person name="Fujitani Y."/>
            <person name="Takami H."/>
            <person name="Hayashi T."/>
            <person name="Sahin N."/>
            <person name="Tani A."/>
        </authorList>
    </citation>
    <scope>NUCLEOTIDE SEQUENCE</scope>
    <source>
        <strain evidence="9">NBRC 15689</strain>
    </source>
</reference>
<dbReference type="InterPro" id="IPR038987">
    <property type="entry name" value="MoeA-like"/>
</dbReference>
<dbReference type="EC" id="2.10.1.1" evidence="6"/>
<dbReference type="Pfam" id="PF00994">
    <property type="entry name" value="MoCF_biosynth"/>
    <property type="match status" value="1"/>
</dbReference>
<dbReference type="InterPro" id="IPR008284">
    <property type="entry name" value="MoCF_biosynth_CS"/>
</dbReference>
<evidence type="ECO:0000256" key="6">
    <source>
        <dbReference type="RuleBase" id="RU365090"/>
    </source>
</evidence>
<keyword evidence="6" id="KW-0808">Transferase</keyword>
<proteinExistence type="inferred from homology"/>
<dbReference type="PROSITE" id="PS01079">
    <property type="entry name" value="MOCF_BIOSYNTHESIS_2"/>
    <property type="match status" value="1"/>
</dbReference>
<comment type="catalytic activity">
    <reaction evidence="5">
        <text>adenylyl-molybdopterin + molybdate = Mo-molybdopterin + AMP + H(+)</text>
        <dbReference type="Rhea" id="RHEA:35047"/>
        <dbReference type="ChEBI" id="CHEBI:15378"/>
        <dbReference type="ChEBI" id="CHEBI:36264"/>
        <dbReference type="ChEBI" id="CHEBI:62727"/>
        <dbReference type="ChEBI" id="CHEBI:71302"/>
        <dbReference type="ChEBI" id="CHEBI:456215"/>
        <dbReference type="EC" id="2.10.1.1"/>
    </reaction>
</comment>
<dbReference type="Pfam" id="PF03453">
    <property type="entry name" value="MoeA_N"/>
    <property type="match status" value="1"/>
</dbReference>
<evidence type="ECO:0000256" key="7">
    <source>
        <dbReference type="SAM" id="MobiDB-lite"/>
    </source>
</evidence>
<dbReference type="InterPro" id="IPR036425">
    <property type="entry name" value="MoaB/Mog-like_dom_sf"/>
</dbReference>
<evidence type="ECO:0000256" key="1">
    <source>
        <dbReference type="ARBA" id="ARBA00002901"/>
    </source>
</evidence>
<evidence type="ECO:0000256" key="4">
    <source>
        <dbReference type="ARBA" id="ARBA00023150"/>
    </source>
</evidence>
<dbReference type="PANTHER" id="PTHR10192:SF5">
    <property type="entry name" value="GEPHYRIN"/>
    <property type="match status" value="1"/>
</dbReference>
<evidence type="ECO:0000313" key="10">
    <source>
        <dbReference type="Proteomes" id="UP001055156"/>
    </source>
</evidence>
<dbReference type="SUPFAM" id="SSF63882">
    <property type="entry name" value="MoeA N-terminal region -like"/>
    <property type="match status" value="1"/>
</dbReference>
<dbReference type="SUPFAM" id="SSF63867">
    <property type="entry name" value="MoeA C-terminal domain-like"/>
    <property type="match status" value="1"/>
</dbReference>
<dbReference type="InterPro" id="IPR005110">
    <property type="entry name" value="MoeA_linker/N"/>
</dbReference>
<comment type="similarity">
    <text evidence="3 6">Belongs to the MoeA family.</text>
</comment>
<evidence type="ECO:0000256" key="2">
    <source>
        <dbReference type="ARBA" id="ARBA00005046"/>
    </source>
</evidence>
<dbReference type="InterPro" id="IPR036688">
    <property type="entry name" value="MoeA_C_domain_IV_sf"/>
</dbReference>
<feature type="region of interest" description="Disordered" evidence="7">
    <location>
        <begin position="135"/>
        <end position="156"/>
    </location>
</feature>
<dbReference type="InterPro" id="IPR001453">
    <property type="entry name" value="MoaB/Mog_dom"/>
</dbReference>
<dbReference type="InterPro" id="IPR036135">
    <property type="entry name" value="MoeA_linker/N_sf"/>
</dbReference>
<evidence type="ECO:0000259" key="8">
    <source>
        <dbReference type="SMART" id="SM00852"/>
    </source>
</evidence>
<dbReference type="Gene3D" id="3.40.980.10">
    <property type="entry name" value="MoaB/Mog-like domain"/>
    <property type="match status" value="1"/>
</dbReference>
<dbReference type="SMART" id="SM00852">
    <property type="entry name" value="MoCF_biosynth"/>
    <property type="match status" value="1"/>
</dbReference>
<dbReference type="Pfam" id="PF03454">
    <property type="entry name" value="MoeA_C"/>
    <property type="match status" value="1"/>
</dbReference>
<dbReference type="Gene3D" id="3.90.105.10">
    <property type="entry name" value="Molybdopterin biosynthesis moea protein, domain 2"/>
    <property type="match status" value="1"/>
</dbReference>
<comment type="pathway">
    <text evidence="2 6">Cofactor biosynthesis; molybdopterin biosynthesis.</text>
</comment>
<comment type="caution">
    <text evidence="9">The sequence shown here is derived from an EMBL/GenBank/DDBJ whole genome shotgun (WGS) entry which is preliminary data.</text>
</comment>
<sequence length="417" mass="43391">MAGLRDDCVQESEKLLSIEAAVARLIEALPAGAGRETVALSQADGRVAAEDAFARNDLPPFDNAAVDGYAVRFADLRADAPTRLPLGGRLPAGASAEGLATAGVAHRIFTGAPIPAGADTVFMQEDVRVEDGHVLLPPGQSRGANRRRAGEDVAKGSRVVPAGRRLRPQDLALAAAAGLDALSVRPRLRVAVFSTGDELAEPGADLRPGQIHDANRAMLLGLLARLGTGTADLGILRDDPVTLTRRLAEAATAHDLVLTSGGVSVGEEDHVKAALAATGRLDLWKLAIKPGKPVAVGRIGETPFVGLPGNPAAAYVTLLFVVRPLLAALSGECYALPRAQPVRAAFTHRHQPGRREFVRVSLAVGPDGTAEARKDMQQGSGMLSSLTESDGLAVIPEAMGNVTEGAVVGFYPHALLW</sequence>
<feature type="domain" description="MoaB/Mog" evidence="8">
    <location>
        <begin position="191"/>
        <end position="328"/>
    </location>
</feature>
<keyword evidence="6" id="KW-0500">Molybdenum</keyword>
<dbReference type="CDD" id="cd00887">
    <property type="entry name" value="MoeA"/>
    <property type="match status" value="1"/>
</dbReference>
<dbReference type="InterPro" id="IPR005111">
    <property type="entry name" value="MoeA_C_domain_IV"/>
</dbReference>
<name>A0ABQ4T309_METOR</name>
<dbReference type="PANTHER" id="PTHR10192">
    <property type="entry name" value="MOLYBDOPTERIN BIOSYNTHESIS PROTEIN"/>
    <property type="match status" value="1"/>
</dbReference>
<dbReference type="NCBIfam" id="TIGR00177">
    <property type="entry name" value="molyb_syn"/>
    <property type="match status" value="1"/>
</dbReference>
<evidence type="ECO:0000256" key="3">
    <source>
        <dbReference type="ARBA" id="ARBA00010763"/>
    </source>
</evidence>
<organism evidence="9 10">
    <name type="scientific">Methylobacterium organophilum</name>
    <dbReference type="NCBI Taxonomy" id="410"/>
    <lineage>
        <taxon>Bacteria</taxon>
        <taxon>Pseudomonadati</taxon>
        <taxon>Pseudomonadota</taxon>
        <taxon>Alphaproteobacteria</taxon>
        <taxon>Hyphomicrobiales</taxon>
        <taxon>Methylobacteriaceae</taxon>
        <taxon>Methylobacterium</taxon>
    </lineage>
</organism>